<feature type="non-terminal residue" evidence="2">
    <location>
        <position position="1"/>
    </location>
</feature>
<keyword evidence="1" id="KW-0472">Membrane</keyword>
<name>A0A8S4NFV3_OWEFU</name>
<keyword evidence="1" id="KW-1133">Transmembrane helix</keyword>
<dbReference type="Proteomes" id="UP000749559">
    <property type="component" value="Unassembled WGS sequence"/>
</dbReference>
<evidence type="ECO:0000313" key="2">
    <source>
        <dbReference type="EMBL" id="CAH1780402.1"/>
    </source>
</evidence>
<keyword evidence="1" id="KW-0812">Transmembrane</keyword>
<dbReference type="AlphaFoldDB" id="A0A8S4NFV3"/>
<keyword evidence="3" id="KW-1185">Reference proteome</keyword>
<evidence type="ECO:0000313" key="3">
    <source>
        <dbReference type="Proteomes" id="UP000749559"/>
    </source>
</evidence>
<dbReference type="EMBL" id="CAIIXF020000003">
    <property type="protein sequence ID" value="CAH1780402.1"/>
    <property type="molecule type" value="Genomic_DNA"/>
</dbReference>
<reference evidence="2" key="1">
    <citation type="submission" date="2022-03" db="EMBL/GenBank/DDBJ databases">
        <authorList>
            <person name="Martin C."/>
        </authorList>
    </citation>
    <scope>NUCLEOTIDE SEQUENCE</scope>
</reference>
<comment type="caution">
    <text evidence="2">The sequence shown here is derived from an EMBL/GenBank/DDBJ whole genome shotgun (WGS) entry which is preliminary data.</text>
</comment>
<protein>
    <submittedName>
        <fullName evidence="2">Uncharacterized protein</fullName>
    </submittedName>
</protein>
<sequence>TSSAPPLYGTELLPACLPVIFATTMPPVYSCRSILYSSVVVGQYCTDHLLPKYVHVSLRDYLFVLSHILSAFFVIIQFCDKYADLLFVLLLVGFTRWHL</sequence>
<feature type="transmembrane region" description="Helical" evidence="1">
    <location>
        <begin position="61"/>
        <end position="79"/>
    </location>
</feature>
<evidence type="ECO:0000256" key="1">
    <source>
        <dbReference type="SAM" id="Phobius"/>
    </source>
</evidence>
<proteinExistence type="predicted"/>
<gene>
    <name evidence="2" type="ORF">OFUS_LOCUS7098</name>
</gene>
<organism evidence="2 3">
    <name type="scientific">Owenia fusiformis</name>
    <name type="common">Polychaete worm</name>
    <dbReference type="NCBI Taxonomy" id="6347"/>
    <lineage>
        <taxon>Eukaryota</taxon>
        <taxon>Metazoa</taxon>
        <taxon>Spiralia</taxon>
        <taxon>Lophotrochozoa</taxon>
        <taxon>Annelida</taxon>
        <taxon>Polychaeta</taxon>
        <taxon>Sedentaria</taxon>
        <taxon>Canalipalpata</taxon>
        <taxon>Sabellida</taxon>
        <taxon>Oweniida</taxon>
        <taxon>Oweniidae</taxon>
        <taxon>Owenia</taxon>
    </lineage>
</organism>
<accession>A0A8S4NFV3</accession>